<dbReference type="CDD" id="cd04699">
    <property type="entry name" value="NUDIX_MutT_Nudt1"/>
    <property type="match status" value="1"/>
</dbReference>
<dbReference type="RefSeq" id="WP_202896909.1">
    <property type="nucleotide sequence ID" value="NZ_BAABJL010000084.1"/>
</dbReference>
<dbReference type="PROSITE" id="PS51462">
    <property type="entry name" value="NUDIX"/>
    <property type="match status" value="1"/>
</dbReference>
<dbReference type="PANTHER" id="PTHR43046:SF16">
    <property type="entry name" value="ADP-RIBOSE PYROPHOSPHATASE YJHB-RELATED"/>
    <property type="match status" value="1"/>
</dbReference>
<evidence type="ECO:0000313" key="7">
    <source>
        <dbReference type="Proteomes" id="UP000638648"/>
    </source>
</evidence>
<reference evidence="6" key="1">
    <citation type="submission" date="2020-10" db="EMBL/GenBank/DDBJ databases">
        <title>Sequencing the genomes of 1000 actinobacteria strains.</title>
        <authorList>
            <person name="Klenk H.-P."/>
        </authorList>
    </citation>
    <scope>NUCLEOTIDE SEQUENCE</scope>
    <source>
        <strain evidence="6">DSM 45354</strain>
    </source>
</reference>
<dbReference type="Proteomes" id="UP000638648">
    <property type="component" value="Unassembled WGS sequence"/>
</dbReference>
<comment type="cofactor">
    <cofactor evidence="1">
        <name>Mg(2+)</name>
        <dbReference type="ChEBI" id="CHEBI:18420"/>
    </cofactor>
</comment>
<feature type="domain" description="Nudix hydrolase" evidence="5">
    <location>
        <begin position="7"/>
        <end position="133"/>
    </location>
</feature>
<evidence type="ECO:0000256" key="3">
    <source>
        <dbReference type="ARBA" id="ARBA00022801"/>
    </source>
</evidence>
<evidence type="ECO:0000313" key="6">
    <source>
        <dbReference type="EMBL" id="MBE1612821.1"/>
    </source>
</evidence>
<comment type="caution">
    <text evidence="6">The sequence shown here is derived from an EMBL/GenBank/DDBJ whole genome shotgun (WGS) entry which is preliminary data.</text>
</comment>
<dbReference type="Pfam" id="PF00293">
    <property type="entry name" value="NUDIX"/>
    <property type="match status" value="1"/>
</dbReference>
<dbReference type="InterPro" id="IPR020476">
    <property type="entry name" value="Nudix_hydrolase"/>
</dbReference>
<protein>
    <submittedName>
        <fullName evidence="6">8-oxo-dGTP pyrophosphatase MutT (NUDIX family)</fullName>
    </submittedName>
</protein>
<gene>
    <name evidence="6" type="ORF">HEB94_009669</name>
</gene>
<dbReference type="InterPro" id="IPR015797">
    <property type="entry name" value="NUDIX_hydrolase-like_dom_sf"/>
</dbReference>
<evidence type="ECO:0000259" key="5">
    <source>
        <dbReference type="PROSITE" id="PS51462"/>
    </source>
</evidence>
<dbReference type="Gene3D" id="3.90.79.10">
    <property type="entry name" value="Nucleoside Triphosphate Pyrophosphohydrolase"/>
    <property type="match status" value="1"/>
</dbReference>
<dbReference type="SUPFAM" id="SSF55811">
    <property type="entry name" value="Nudix"/>
    <property type="match status" value="1"/>
</dbReference>
<evidence type="ECO:0000256" key="1">
    <source>
        <dbReference type="ARBA" id="ARBA00001946"/>
    </source>
</evidence>
<proteinExistence type="inferred from homology"/>
<dbReference type="PRINTS" id="PR00502">
    <property type="entry name" value="NUDIXFAMILY"/>
</dbReference>
<dbReference type="PROSITE" id="PS00893">
    <property type="entry name" value="NUDIX_BOX"/>
    <property type="match status" value="1"/>
</dbReference>
<dbReference type="GO" id="GO:0016787">
    <property type="term" value="F:hydrolase activity"/>
    <property type="evidence" value="ECO:0007669"/>
    <property type="project" value="UniProtKB-KW"/>
</dbReference>
<dbReference type="AlphaFoldDB" id="A0A927N5K9"/>
<keyword evidence="3 4" id="KW-0378">Hydrolase</keyword>
<accession>A0A927N5K9</accession>
<dbReference type="EMBL" id="JADBEM010000001">
    <property type="protein sequence ID" value="MBE1612821.1"/>
    <property type="molecule type" value="Genomic_DNA"/>
</dbReference>
<organism evidence="6 7">
    <name type="scientific">Actinopolymorpha pittospori</name>
    <dbReference type="NCBI Taxonomy" id="648752"/>
    <lineage>
        <taxon>Bacteria</taxon>
        <taxon>Bacillati</taxon>
        <taxon>Actinomycetota</taxon>
        <taxon>Actinomycetes</taxon>
        <taxon>Propionibacteriales</taxon>
        <taxon>Actinopolymorphaceae</taxon>
        <taxon>Actinopolymorpha</taxon>
    </lineage>
</organism>
<keyword evidence="7" id="KW-1185">Reference proteome</keyword>
<comment type="similarity">
    <text evidence="2 4">Belongs to the Nudix hydrolase family.</text>
</comment>
<dbReference type="InterPro" id="IPR000086">
    <property type="entry name" value="NUDIX_hydrolase_dom"/>
</dbReference>
<name>A0A927N5K9_9ACTN</name>
<sequence>MAQSAPSYRHLVSVKGVCVQGHRVLLLRNERDEWELPGGKLERGEDPQACLAREVAEESGWDVRVGPLLDVWQYHIFAGADVLVLTYGCEVISLDPPVLSEEHKQIGLFAMDDVCFLRTPDGYRRSIDTWWAAQTRPVRKIARTA</sequence>
<dbReference type="PANTHER" id="PTHR43046">
    <property type="entry name" value="GDP-MANNOSE MANNOSYL HYDROLASE"/>
    <property type="match status" value="1"/>
</dbReference>
<dbReference type="InterPro" id="IPR020084">
    <property type="entry name" value="NUDIX_hydrolase_CS"/>
</dbReference>
<evidence type="ECO:0000256" key="4">
    <source>
        <dbReference type="RuleBase" id="RU003476"/>
    </source>
</evidence>
<evidence type="ECO:0000256" key="2">
    <source>
        <dbReference type="ARBA" id="ARBA00005582"/>
    </source>
</evidence>